<protein>
    <recommendedName>
        <fullName evidence="4">Large ribosomal subunit protein uL15</fullName>
    </recommendedName>
</protein>
<keyword evidence="7" id="KW-1185">Reference proteome</keyword>
<dbReference type="InterPro" id="IPR036227">
    <property type="entry name" value="Ribosomal_uL15/eL18_sf"/>
</dbReference>
<dbReference type="GO" id="GO:0003735">
    <property type="term" value="F:structural constituent of ribosome"/>
    <property type="evidence" value="ECO:0007669"/>
    <property type="project" value="InterPro"/>
</dbReference>
<dbReference type="GO" id="GO:0006412">
    <property type="term" value="P:translation"/>
    <property type="evidence" value="ECO:0007669"/>
    <property type="project" value="UniProtKB-UniRule"/>
</dbReference>
<dbReference type="RefSeq" id="WP_090319428.1">
    <property type="nucleotide sequence ID" value="NZ_FNOE01000014.1"/>
</dbReference>
<comment type="function">
    <text evidence="4">Binds to the 23S rRNA.</text>
</comment>
<dbReference type="STRING" id="42354.SAMN05216333_10772"/>
<feature type="compositionally biased region" description="Gly residues" evidence="5">
    <location>
        <begin position="21"/>
        <end position="31"/>
    </location>
</feature>
<organism evidence="6 7">
    <name type="scientific">Nitrosomonas oligotropha</name>
    <dbReference type="NCBI Taxonomy" id="42354"/>
    <lineage>
        <taxon>Bacteria</taxon>
        <taxon>Pseudomonadati</taxon>
        <taxon>Pseudomonadota</taxon>
        <taxon>Betaproteobacteria</taxon>
        <taxon>Nitrosomonadales</taxon>
        <taxon>Nitrosomonadaceae</taxon>
        <taxon>Nitrosomonas</taxon>
    </lineage>
</organism>
<sequence length="143" mass="15745">MFLNSIKPSLGSKRNKVRVGRGMGSGVGKTCGRGHKGQKSRSGGFHKVGFEGGQMPIQRRLPKRGFVILKRREYPSLRLGDLNSLSEKEISIETLVTNNLIPRKTNKVRIFKSGNCTKAFNFKNIIISKGVKDILLTSGSTIS</sequence>
<accession>A0A1H8NE67</accession>
<dbReference type="GO" id="GO:0022625">
    <property type="term" value="C:cytosolic large ribosomal subunit"/>
    <property type="evidence" value="ECO:0007669"/>
    <property type="project" value="TreeGrafter"/>
</dbReference>
<evidence type="ECO:0000313" key="6">
    <source>
        <dbReference type="EMBL" id="SEO27713.1"/>
    </source>
</evidence>
<dbReference type="Gene3D" id="3.100.10.10">
    <property type="match status" value="1"/>
</dbReference>
<evidence type="ECO:0000313" key="7">
    <source>
        <dbReference type="Proteomes" id="UP000198814"/>
    </source>
</evidence>
<dbReference type="PANTHER" id="PTHR12934:SF11">
    <property type="entry name" value="LARGE RIBOSOMAL SUBUNIT PROTEIN UL15M"/>
    <property type="match status" value="1"/>
</dbReference>
<keyword evidence="4" id="KW-0699">rRNA-binding</keyword>
<dbReference type="Proteomes" id="UP000198814">
    <property type="component" value="Unassembled WGS sequence"/>
</dbReference>
<dbReference type="HAMAP" id="MF_01341">
    <property type="entry name" value="Ribosomal_uL15"/>
    <property type="match status" value="1"/>
</dbReference>
<keyword evidence="2 4" id="KW-0689">Ribosomal protein</keyword>
<dbReference type="PANTHER" id="PTHR12934">
    <property type="entry name" value="50S RIBOSOMAL PROTEIN L15"/>
    <property type="match status" value="1"/>
</dbReference>
<keyword evidence="3 4" id="KW-0687">Ribonucleoprotein</keyword>
<dbReference type="InterPro" id="IPR030878">
    <property type="entry name" value="Ribosomal_uL15"/>
</dbReference>
<evidence type="ECO:0000256" key="2">
    <source>
        <dbReference type="ARBA" id="ARBA00022980"/>
    </source>
</evidence>
<name>A0A1H8NE67_9PROT</name>
<evidence type="ECO:0000256" key="1">
    <source>
        <dbReference type="ARBA" id="ARBA00007320"/>
    </source>
</evidence>
<feature type="region of interest" description="Disordered" evidence="5">
    <location>
        <begin position="13"/>
        <end position="51"/>
    </location>
</feature>
<dbReference type="InterPro" id="IPR005749">
    <property type="entry name" value="Ribosomal_uL15_bac-type"/>
</dbReference>
<comment type="similarity">
    <text evidence="1 4">Belongs to the universal ribosomal protein uL15 family.</text>
</comment>
<dbReference type="AlphaFoldDB" id="A0A1H8NE67"/>
<evidence type="ECO:0000256" key="3">
    <source>
        <dbReference type="ARBA" id="ARBA00023274"/>
    </source>
</evidence>
<keyword evidence="4" id="KW-0694">RNA-binding</keyword>
<comment type="subunit">
    <text evidence="4">Part of the 50S ribosomal subunit.</text>
</comment>
<dbReference type="EMBL" id="FODO01000007">
    <property type="protein sequence ID" value="SEO27713.1"/>
    <property type="molecule type" value="Genomic_DNA"/>
</dbReference>
<dbReference type="GO" id="GO:0019843">
    <property type="term" value="F:rRNA binding"/>
    <property type="evidence" value="ECO:0007669"/>
    <property type="project" value="UniProtKB-UniRule"/>
</dbReference>
<evidence type="ECO:0000256" key="4">
    <source>
        <dbReference type="HAMAP-Rule" id="MF_01341"/>
    </source>
</evidence>
<proteinExistence type="inferred from homology"/>
<dbReference type="SUPFAM" id="SSF52080">
    <property type="entry name" value="Ribosomal proteins L15p and L18e"/>
    <property type="match status" value="1"/>
</dbReference>
<dbReference type="NCBIfam" id="TIGR01071">
    <property type="entry name" value="rplO_bact"/>
    <property type="match status" value="1"/>
</dbReference>
<dbReference type="OrthoDB" id="9810293at2"/>
<gene>
    <name evidence="4" type="primary">rplO</name>
    <name evidence="6" type="ORF">SAMN05216333_10772</name>
</gene>
<evidence type="ECO:0000256" key="5">
    <source>
        <dbReference type="SAM" id="MobiDB-lite"/>
    </source>
</evidence>
<reference evidence="7" key="1">
    <citation type="submission" date="2016-10" db="EMBL/GenBank/DDBJ databases">
        <authorList>
            <person name="Varghese N."/>
            <person name="Submissions S."/>
        </authorList>
    </citation>
    <scope>NUCLEOTIDE SEQUENCE [LARGE SCALE GENOMIC DNA]</scope>
    <source>
        <strain evidence="7">Nm76</strain>
    </source>
</reference>